<gene>
    <name evidence="3" type="ORF">M0812_18075</name>
    <name evidence="4" type="ORF">M0813_26123</name>
</gene>
<feature type="domain" description="Activator of Hsp90 ATPase AHSA1-like N-terminal" evidence="2">
    <location>
        <begin position="13"/>
        <end position="147"/>
    </location>
</feature>
<reference evidence="3" key="2">
    <citation type="submission" date="2022-08" db="EMBL/GenBank/DDBJ databases">
        <title>Novel sulphate-reducing endosymbionts in the free-living metamonad Anaeramoeba.</title>
        <authorList>
            <person name="Jerlstrom-Hultqvist J."/>
            <person name="Cepicka I."/>
            <person name="Gallot-Lavallee L."/>
            <person name="Salas-Leiva D."/>
            <person name="Curtis B.A."/>
            <person name="Zahonova K."/>
            <person name="Pipaliya S."/>
            <person name="Dacks J."/>
            <person name="Roger A.J."/>
        </authorList>
    </citation>
    <scope>NUCLEOTIDE SEQUENCE</scope>
    <source>
        <strain evidence="3">Busselton2</strain>
    </source>
</reference>
<dbReference type="Proteomes" id="UP001146793">
    <property type="component" value="Unassembled WGS sequence"/>
</dbReference>
<dbReference type="Pfam" id="PF09229">
    <property type="entry name" value="Aha1_N"/>
    <property type="match status" value="1"/>
</dbReference>
<dbReference type="InterPro" id="IPR015310">
    <property type="entry name" value="AHSA1-like_N"/>
</dbReference>
<dbReference type="Gene3D" id="3.15.10.20">
    <property type="entry name" value="Activator of Hsp90 ATPase Aha1, N-terminal domain"/>
    <property type="match status" value="1"/>
</dbReference>
<organism evidence="3 5">
    <name type="scientific">Anaeramoeba flamelloides</name>
    <dbReference type="NCBI Taxonomy" id="1746091"/>
    <lineage>
        <taxon>Eukaryota</taxon>
        <taxon>Metamonada</taxon>
        <taxon>Anaeramoebidae</taxon>
        <taxon>Anaeramoeba</taxon>
    </lineage>
</organism>
<name>A0AAV7Z1W4_9EUKA</name>
<comment type="caution">
    <text evidence="3">The sequence shown here is derived from an EMBL/GenBank/DDBJ whole genome shotgun (WGS) entry which is preliminary data.</text>
</comment>
<comment type="similarity">
    <text evidence="1">Belongs to the AHA1 family.</text>
</comment>
<protein>
    <recommendedName>
        <fullName evidence="2">Activator of Hsp90 ATPase AHSA1-like N-terminal domain-containing protein</fullName>
    </recommendedName>
</protein>
<dbReference type="SUPFAM" id="SSF103111">
    <property type="entry name" value="Activator of Hsp90 ATPase, Aha1"/>
    <property type="match status" value="1"/>
</dbReference>
<evidence type="ECO:0000313" key="3">
    <source>
        <dbReference type="EMBL" id="KAJ3436032.1"/>
    </source>
</evidence>
<dbReference type="PANTHER" id="PTHR13009:SF22">
    <property type="entry name" value="LD43819P"/>
    <property type="match status" value="1"/>
</dbReference>
<evidence type="ECO:0000313" key="5">
    <source>
        <dbReference type="Proteomes" id="UP001146793"/>
    </source>
</evidence>
<dbReference type="PANTHER" id="PTHR13009">
    <property type="entry name" value="HEAT SHOCK PROTEIN 90 HSP90 CO-CHAPERONE AHA-1"/>
    <property type="match status" value="1"/>
</dbReference>
<evidence type="ECO:0000256" key="1">
    <source>
        <dbReference type="ARBA" id="ARBA00006817"/>
    </source>
</evidence>
<keyword evidence="6" id="KW-1185">Reference proteome</keyword>
<proteinExistence type="inferred from homology"/>
<reference evidence="4" key="1">
    <citation type="submission" date="2022-08" db="EMBL/GenBank/DDBJ databases">
        <title>Novel sulfate-reducing endosymbionts in the free-living metamonad Anaeramoeba.</title>
        <authorList>
            <person name="Jerlstrom-Hultqvist J."/>
            <person name="Cepicka I."/>
            <person name="Gallot-Lavallee L."/>
            <person name="Salas-Leiva D."/>
            <person name="Curtis B.A."/>
            <person name="Zahonova K."/>
            <person name="Pipaliya S."/>
            <person name="Dacks J."/>
            <person name="Roger A.J."/>
        </authorList>
    </citation>
    <scope>NUCLEOTIDE SEQUENCE</scope>
    <source>
        <strain evidence="4">Schooner1</strain>
    </source>
</reference>
<dbReference type="GO" id="GO:0006457">
    <property type="term" value="P:protein folding"/>
    <property type="evidence" value="ECO:0007669"/>
    <property type="project" value="TreeGrafter"/>
</dbReference>
<evidence type="ECO:0000259" key="2">
    <source>
        <dbReference type="SMART" id="SM01000"/>
    </source>
</evidence>
<sequence>MSTWNVGNFHWEEINLNKWAKERLEGLIKTEDLAFGGFEGGKMMLESVEVSGDAYINVRRGKRIPGWDLAIKLQIKGHITGSEESIKKKYSGELKFRNVAEGEEEDEYIITASCNQTYEQVPDYLKKKVVSKVLEQIRVLIKEIREK</sequence>
<dbReference type="EMBL" id="JAOAOG010000233">
    <property type="protein sequence ID" value="KAJ6238156.1"/>
    <property type="molecule type" value="Genomic_DNA"/>
</dbReference>
<dbReference type="InterPro" id="IPR036338">
    <property type="entry name" value="Aha1"/>
</dbReference>
<dbReference type="Proteomes" id="UP001150062">
    <property type="component" value="Unassembled WGS sequence"/>
</dbReference>
<dbReference type="GO" id="GO:0001671">
    <property type="term" value="F:ATPase activator activity"/>
    <property type="evidence" value="ECO:0007669"/>
    <property type="project" value="InterPro"/>
</dbReference>
<dbReference type="EMBL" id="JANTQA010000036">
    <property type="protein sequence ID" value="KAJ3436032.1"/>
    <property type="molecule type" value="Genomic_DNA"/>
</dbReference>
<dbReference type="GO" id="GO:0051087">
    <property type="term" value="F:protein-folding chaperone binding"/>
    <property type="evidence" value="ECO:0007669"/>
    <property type="project" value="InterPro"/>
</dbReference>
<dbReference type="SMART" id="SM01000">
    <property type="entry name" value="Aha1_N"/>
    <property type="match status" value="1"/>
</dbReference>
<dbReference type="AlphaFoldDB" id="A0AAV7Z1W4"/>
<accession>A0AAV7Z1W4</accession>
<evidence type="ECO:0000313" key="6">
    <source>
        <dbReference type="Proteomes" id="UP001150062"/>
    </source>
</evidence>
<dbReference type="GO" id="GO:0005829">
    <property type="term" value="C:cytosol"/>
    <property type="evidence" value="ECO:0007669"/>
    <property type="project" value="TreeGrafter"/>
</dbReference>
<evidence type="ECO:0000313" key="4">
    <source>
        <dbReference type="EMBL" id="KAJ6238156.1"/>
    </source>
</evidence>